<comment type="caution">
    <text evidence="1">The sequence shown here is derived from an EMBL/GenBank/DDBJ whole genome shotgun (WGS) entry which is preliminary data.</text>
</comment>
<proteinExistence type="predicted"/>
<name>A0ACB8UCJ9_9APHY</name>
<accession>A0ACB8UCJ9</accession>
<reference evidence="1" key="1">
    <citation type="journal article" date="2021" name="Environ. Microbiol.">
        <title>Gene family expansions and transcriptome signatures uncover fungal adaptations to wood decay.</title>
        <authorList>
            <person name="Hage H."/>
            <person name="Miyauchi S."/>
            <person name="Viragh M."/>
            <person name="Drula E."/>
            <person name="Min B."/>
            <person name="Chaduli D."/>
            <person name="Navarro D."/>
            <person name="Favel A."/>
            <person name="Norest M."/>
            <person name="Lesage-Meessen L."/>
            <person name="Balint B."/>
            <person name="Merenyi Z."/>
            <person name="de Eugenio L."/>
            <person name="Morin E."/>
            <person name="Martinez A.T."/>
            <person name="Baldrian P."/>
            <person name="Stursova M."/>
            <person name="Martinez M.J."/>
            <person name="Novotny C."/>
            <person name="Magnuson J.K."/>
            <person name="Spatafora J.W."/>
            <person name="Maurice S."/>
            <person name="Pangilinan J."/>
            <person name="Andreopoulos W."/>
            <person name="LaButti K."/>
            <person name="Hundley H."/>
            <person name="Na H."/>
            <person name="Kuo A."/>
            <person name="Barry K."/>
            <person name="Lipzen A."/>
            <person name="Henrissat B."/>
            <person name="Riley R."/>
            <person name="Ahrendt S."/>
            <person name="Nagy L.G."/>
            <person name="Grigoriev I.V."/>
            <person name="Martin F."/>
            <person name="Rosso M.N."/>
        </authorList>
    </citation>
    <scope>NUCLEOTIDE SEQUENCE</scope>
    <source>
        <strain evidence="1">CBS 384.51</strain>
    </source>
</reference>
<dbReference type="EMBL" id="MU274904">
    <property type="protein sequence ID" value="KAI0091886.1"/>
    <property type="molecule type" value="Genomic_DNA"/>
</dbReference>
<evidence type="ECO:0000313" key="2">
    <source>
        <dbReference type="Proteomes" id="UP001055072"/>
    </source>
</evidence>
<keyword evidence="2" id="KW-1185">Reference proteome</keyword>
<evidence type="ECO:0000313" key="1">
    <source>
        <dbReference type="EMBL" id="KAI0091886.1"/>
    </source>
</evidence>
<protein>
    <submittedName>
        <fullName evidence="1">Camp-dependent protein kinase regulatory subunit</fullName>
    </submittedName>
</protein>
<gene>
    <name evidence="1" type="ORF">BDY19DRAFT_983471</name>
</gene>
<sequence>MSTFDALVADLTRDAYRVQPKDALQFCANWFQARLEEQRTRTRDALSNRMTPVRDLPTDHYLDTPLSPTASATAGSPFSQVYNQPRSSLHGSSPFGTLNVPGNALLGDRNTSNLNTFHPPTFKLDGEDLSPSSPLSPPDPFTSFANGIISPNGPEEFLQPPSSMILARRTSVSAESIPVDTEFDEPLRVYPKSAEQTSRIRTSIMKNFIFQGLDEEQQQGVLNAMQEINVEKDEVVIRQGDVGEYFYVVESGYLECYIRDEPLPPDWLQRPRIAPTSDKFVQPGHHPEFGKRVDQCREGSAFGQLALMYGHPRAASVVSIEPSILWSLDRITFRTIILKAAHRKRTMYEGFLSSVPLLTSLEPEERSKIADALISQVYDDGNPVVRQGEMGDTFFFVEDGEAIVTKKLAQGEEIQVARLKKGDYFGELSLLRREPRAATVSAAVRTNSSAPKLKVAALDASAFTRLLGPLREIMDRHAGLAYGPRR</sequence>
<organism evidence="1 2">
    <name type="scientific">Irpex rosettiformis</name>
    <dbReference type="NCBI Taxonomy" id="378272"/>
    <lineage>
        <taxon>Eukaryota</taxon>
        <taxon>Fungi</taxon>
        <taxon>Dikarya</taxon>
        <taxon>Basidiomycota</taxon>
        <taxon>Agaricomycotina</taxon>
        <taxon>Agaricomycetes</taxon>
        <taxon>Polyporales</taxon>
        <taxon>Irpicaceae</taxon>
        <taxon>Irpex</taxon>
    </lineage>
</organism>
<dbReference type="Proteomes" id="UP001055072">
    <property type="component" value="Unassembled WGS sequence"/>
</dbReference>